<gene>
    <name evidence="1" type="ORF">NCTC12862_00775</name>
</gene>
<protein>
    <submittedName>
        <fullName evidence="1">Uncharacterized protein</fullName>
    </submittedName>
</protein>
<dbReference type="Proteomes" id="UP000254950">
    <property type="component" value="Unassembled WGS sequence"/>
</dbReference>
<dbReference type="AlphaFoldDB" id="A0A380ZDM9"/>
<evidence type="ECO:0000313" key="2">
    <source>
        <dbReference type="Proteomes" id="UP000254950"/>
    </source>
</evidence>
<name>A0A380ZDM9_BARDO</name>
<sequence length="65" mass="7749">MSTASRLHELESLIVKLMREVDASLLESQTTRLFKTYSSTIFFYSTWKNFFTITEDKNAIKRLYF</sequence>
<proteinExistence type="predicted"/>
<dbReference type="EMBL" id="UFTF01000001">
    <property type="protein sequence ID" value="SUV45048.1"/>
    <property type="molecule type" value="Genomic_DNA"/>
</dbReference>
<evidence type="ECO:0000313" key="1">
    <source>
        <dbReference type="EMBL" id="SUV45048.1"/>
    </source>
</evidence>
<reference evidence="1 2" key="1">
    <citation type="submission" date="2018-06" db="EMBL/GenBank/DDBJ databases">
        <authorList>
            <consortium name="Pathogen Informatics"/>
            <person name="Doyle S."/>
        </authorList>
    </citation>
    <scope>NUCLEOTIDE SEQUENCE [LARGE SCALE GENOMIC DNA]</scope>
    <source>
        <strain evidence="1 2">NCTC12862</strain>
    </source>
</reference>
<accession>A0A380ZDM9</accession>
<organism evidence="1 2">
    <name type="scientific">Bartonella doshiae</name>
    <dbReference type="NCBI Taxonomy" id="33044"/>
    <lineage>
        <taxon>Bacteria</taxon>
        <taxon>Pseudomonadati</taxon>
        <taxon>Pseudomonadota</taxon>
        <taxon>Alphaproteobacteria</taxon>
        <taxon>Hyphomicrobiales</taxon>
        <taxon>Bartonellaceae</taxon>
        <taxon>Bartonella</taxon>
    </lineage>
</organism>